<dbReference type="STRING" id="504798.SAMN05421871_109189"/>
<dbReference type="Proteomes" id="UP000199651">
    <property type="component" value="Unassembled WGS sequence"/>
</dbReference>
<evidence type="ECO:0000313" key="1">
    <source>
        <dbReference type="EMBL" id="SDO66292.1"/>
    </source>
</evidence>
<dbReference type="EMBL" id="FNJB01000004">
    <property type="protein sequence ID" value="SDO66292.1"/>
    <property type="molecule type" value="Genomic_DNA"/>
</dbReference>
<dbReference type="AlphaFoldDB" id="A0A1H0LDX8"/>
<keyword evidence="2" id="KW-1185">Reference proteome</keyword>
<reference evidence="2" key="1">
    <citation type="submission" date="2016-10" db="EMBL/GenBank/DDBJ databases">
        <authorList>
            <person name="Varghese N."/>
            <person name="Submissions S."/>
        </authorList>
    </citation>
    <scope>NUCLEOTIDE SEQUENCE [LARGE SCALE GENOMIC DNA]</scope>
    <source>
        <strain evidence="2">IBRC-M 10655</strain>
    </source>
</reference>
<accession>A0A1H0LDX8</accession>
<sequence>MITRDETAEAIGNRYRYTRIIDTAGHVVRVRIERHFYDSYSFAHVEVINDVKSWTLLLDEPTRDWWDASPPPRKDIDAAAVLAPLADRLLRRAAAILAPPTTTTAVSPRVLDAVAALLSTVYGFDGERRVDPDEITWATAHGGGLRVFEHADGAVTFTKAHRDDCPFVTSTGTRACDDECYYVVPTRLDGPLGS</sequence>
<proteinExistence type="predicted"/>
<name>A0A1H0LDX8_9PSEU</name>
<organism evidence="1 2">
    <name type="scientific">Actinokineospora alba</name>
    <dbReference type="NCBI Taxonomy" id="504798"/>
    <lineage>
        <taxon>Bacteria</taxon>
        <taxon>Bacillati</taxon>
        <taxon>Actinomycetota</taxon>
        <taxon>Actinomycetes</taxon>
        <taxon>Pseudonocardiales</taxon>
        <taxon>Pseudonocardiaceae</taxon>
        <taxon>Actinokineospora</taxon>
    </lineage>
</organism>
<evidence type="ECO:0000313" key="2">
    <source>
        <dbReference type="Proteomes" id="UP000199651"/>
    </source>
</evidence>
<gene>
    <name evidence="1" type="ORF">SAMN05192558_104108</name>
</gene>
<dbReference type="RefSeq" id="WP_176926747.1">
    <property type="nucleotide sequence ID" value="NZ_FNDV01000009.1"/>
</dbReference>
<protein>
    <submittedName>
        <fullName evidence="1">Uncharacterized protein</fullName>
    </submittedName>
</protein>